<dbReference type="GeneID" id="20803040"/>
<proteinExistence type="predicted"/>
<evidence type="ECO:0000313" key="8">
    <source>
        <dbReference type="EMBL" id="ETV87497.1"/>
    </source>
</evidence>
<dbReference type="Pfam" id="PF08030">
    <property type="entry name" value="NAD_binding_6"/>
    <property type="match status" value="1"/>
</dbReference>
<dbReference type="InterPro" id="IPR039261">
    <property type="entry name" value="FNR_nucleotide-bd"/>
</dbReference>
<feature type="transmembrane region" description="Helical" evidence="6">
    <location>
        <begin position="137"/>
        <end position="162"/>
    </location>
</feature>
<dbReference type="AlphaFoldDB" id="W4H6H0"/>
<feature type="transmembrane region" description="Helical" evidence="6">
    <location>
        <begin position="98"/>
        <end position="116"/>
    </location>
</feature>
<name>W4H6H0_APHAT</name>
<dbReference type="GO" id="GO:0005886">
    <property type="term" value="C:plasma membrane"/>
    <property type="evidence" value="ECO:0007669"/>
    <property type="project" value="TreeGrafter"/>
</dbReference>
<comment type="subcellular location">
    <subcellularLocation>
        <location evidence="1">Membrane</location>
        <topology evidence="1">Multi-pass membrane protein</topology>
    </subcellularLocation>
</comment>
<dbReference type="InterPro" id="IPR017938">
    <property type="entry name" value="Riboflavin_synthase-like_b-brl"/>
</dbReference>
<dbReference type="InterPro" id="IPR013112">
    <property type="entry name" value="FAD-bd_8"/>
</dbReference>
<dbReference type="SUPFAM" id="SSF63380">
    <property type="entry name" value="Riboflavin synthase domain-like"/>
    <property type="match status" value="1"/>
</dbReference>
<dbReference type="InterPro" id="IPR017927">
    <property type="entry name" value="FAD-bd_FR_type"/>
</dbReference>
<keyword evidence="3 6" id="KW-1133">Transmembrane helix</keyword>
<dbReference type="CDD" id="cd06186">
    <property type="entry name" value="NOX_Duox_like_FAD_NADP"/>
    <property type="match status" value="1"/>
</dbReference>
<keyword evidence="2 6" id="KW-0812">Transmembrane</keyword>
<organism evidence="8">
    <name type="scientific">Aphanomyces astaci</name>
    <name type="common">Crayfish plague agent</name>
    <dbReference type="NCBI Taxonomy" id="112090"/>
    <lineage>
        <taxon>Eukaryota</taxon>
        <taxon>Sar</taxon>
        <taxon>Stramenopiles</taxon>
        <taxon>Oomycota</taxon>
        <taxon>Saprolegniomycetes</taxon>
        <taxon>Saprolegniales</taxon>
        <taxon>Verrucalvaceae</taxon>
        <taxon>Aphanomyces</taxon>
    </lineage>
</organism>
<dbReference type="InterPro" id="IPR013130">
    <property type="entry name" value="Fe3_Rdtase_TM_dom"/>
</dbReference>
<gene>
    <name evidence="8" type="ORF">H257_01044</name>
</gene>
<dbReference type="Pfam" id="PF01794">
    <property type="entry name" value="Ferric_reduct"/>
    <property type="match status" value="1"/>
</dbReference>
<keyword evidence="5 6" id="KW-0472">Membrane</keyword>
<dbReference type="SFLD" id="SFLDS00052">
    <property type="entry name" value="Ferric_Reductase_Domain"/>
    <property type="match status" value="1"/>
</dbReference>
<feature type="transmembrane region" description="Helical" evidence="6">
    <location>
        <begin position="42"/>
        <end position="61"/>
    </location>
</feature>
<feature type="transmembrane region" description="Helical" evidence="6">
    <location>
        <begin position="602"/>
        <end position="621"/>
    </location>
</feature>
<dbReference type="Pfam" id="PF08022">
    <property type="entry name" value="FAD_binding_8"/>
    <property type="match status" value="1"/>
</dbReference>
<feature type="transmembrane region" description="Helical" evidence="6">
    <location>
        <begin position="174"/>
        <end position="196"/>
    </location>
</feature>
<evidence type="ECO:0000259" key="7">
    <source>
        <dbReference type="PROSITE" id="PS51384"/>
    </source>
</evidence>
<dbReference type="PROSITE" id="PS51384">
    <property type="entry name" value="FAD_FR"/>
    <property type="match status" value="1"/>
</dbReference>
<accession>W4H6H0</accession>
<dbReference type="Gene3D" id="3.40.50.80">
    <property type="entry name" value="Nucleotide-binding domain of ferredoxin-NADP reductase (FNR) module"/>
    <property type="match status" value="2"/>
</dbReference>
<evidence type="ECO:0000256" key="2">
    <source>
        <dbReference type="ARBA" id="ARBA00022692"/>
    </source>
</evidence>
<feature type="transmembrane region" description="Helical" evidence="6">
    <location>
        <begin position="302"/>
        <end position="332"/>
    </location>
</feature>
<feature type="transmembrane region" description="Helical" evidence="6">
    <location>
        <begin position="221"/>
        <end position="243"/>
    </location>
</feature>
<sequence>MSSPLKSIKSCRGAATPSGLFLSDNGTLLAPSTSRSTILFKFLHWFVGALLLLAVVSPAGYHVQAIYRKNLAVYFTPWFNIDPKDKARYAPGKEMLPVAYFFLFFILPVVVAALVFNLTKPLYRGSSFRFLHIEPRWLCCQISYGELAFLGVVLGGNIIVFYQSYLLQIGFDKPTITCIAIALGFSGLYNMVFMALPATRHCFWMEWLNLPWARGVKYHRWLGVLTIVSFVLHFAFFIVQYAITDTLAEELLPCFDCDIATDGKYAWFNVFGELSLLFMLIMGATSIPYVRRHYYATFKATHWLFIPAAFTAVMHYEQIIIWIYVSMVLYIVNRMYSSSTVAYPAALETATALPGQIVQLTFKCSTTYLPADLVYVKVPAISTVQWHPFSIASTPLHTPGLLTIYVKALGHWTNQLHDYVKQCEGEGVQPVVYMDAGYTPPPPMSSSYSSVVFVGGGIGVTPLMAQIMHLLHARPHQDVYLVWHVRTVEMLSQFHGWLRELEDVAEANHGRLHLHLHVTQKGRTDIAVGPAADADRIAPSFDLTRFRAPPRPYAHLSTVRKLGVLLLAFLCSGTLLVYVRFGQKFTKLLGPEYWPLQRFMEFLVVVVGSYCAYGVAVVGHASEPTEGCEIDLRQPQRREVRPGDLLQHFAVKYERANWNQLFHDIQVDKFGFPPNSVGVYVSGPNALAKAIRDVTNHHTLFDVHVEEFEM</sequence>
<dbReference type="STRING" id="112090.W4H6H0"/>
<evidence type="ECO:0000256" key="4">
    <source>
        <dbReference type="ARBA" id="ARBA00023002"/>
    </source>
</evidence>
<keyword evidence="4" id="KW-0560">Oxidoreductase</keyword>
<dbReference type="GO" id="GO:0016491">
    <property type="term" value="F:oxidoreductase activity"/>
    <property type="evidence" value="ECO:0007669"/>
    <property type="project" value="UniProtKB-KW"/>
</dbReference>
<dbReference type="RefSeq" id="XP_009822360.1">
    <property type="nucleotide sequence ID" value="XM_009824058.1"/>
</dbReference>
<dbReference type="PANTHER" id="PTHR11972">
    <property type="entry name" value="NADPH OXIDASE"/>
    <property type="match status" value="1"/>
</dbReference>
<evidence type="ECO:0000256" key="6">
    <source>
        <dbReference type="SAM" id="Phobius"/>
    </source>
</evidence>
<evidence type="ECO:0000256" key="3">
    <source>
        <dbReference type="ARBA" id="ARBA00022989"/>
    </source>
</evidence>
<feature type="transmembrane region" description="Helical" evidence="6">
    <location>
        <begin position="270"/>
        <end position="290"/>
    </location>
</feature>
<dbReference type="PANTHER" id="PTHR11972:SF193">
    <property type="entry name" value="FAD-BINDING FR-TYPE DOMAIN-CONTAINING PROTEIN"/>
    <property type="match status" value="1"/>
</dbReference>
<feature type="transmembrane region" description="Helical" evidence="6">
    <location>
        <begin position="562"/>
        <end position="581"/>
    </location>
</feature>
<dbReference type="EMBL" id="KI913115">
    <property type="protein sequence ID" value="ETV87497.1"/>
    <property type="molecule type" value="Genomic_DNA"/>
</dbReference>
<dbReference type="InterPro" id="IPR050369">
    <property type="entry name" value="RBOH/FRE"/>
</dbReference>
<protein>
    <recommendedName>
        <fullName evidence="7">FAD-binding FR-type domain-containing protein</fullName>
    </recommendedName>
</protein>
<dbReference type="SUPFAM" id="SSF52343">
    <property type="entry name" value="Ferredoxin reductase-like, C-terminal NADP-linked domain"/>
    <property type="match status" value="1"/>
</dbReference>
<dbReference type="SFLD" id="SFLDG01168">
    <property type="entry name" value="Ferric_reductase_subgroup_(FRE"/>
    <property type="match status" value="1"/>
</dbReference>
<dbReference type="VEuPathDB" id="FungiDB:H257_01044"/>
<dbReference type="InterPro" id="IPR013121">
    <property type="entry name" value="Fe_red_NAD-bd_6"/>
</dbReference>
<feature type="domain" description="FAD-binding FR-type" evidence="7">
    <location>
        <begin position="340"/>
        <end position="450"/>
    </location>
</feature>
<evidence type="ECO:0000256" key="5">
    <source>
        <dbReference type="ARBA" id="ARBA00023136"/>
    </source>
</evidence>
<evidence type="ECO:0000256" key="1">
    <source>
        <dbReference type="ARBA" id="ARBA00004141"/>
    </source>
</evidence>
<reference evidence="8" key="1">
    <citation type="submission" date="2013-12" db="EMBL/GenBank/DDBJ databases">
        <title>The Genome Sequence of Aphanomyces astaci APO3.</title>
        <authorList>
            <consortium name="The Broad Institute Genomics Platform"/>
            <person name="Russ C."/>
            <person name="Tyler B."/>
            <person name="van West P."/>
            <person name="Dieguez-Uribeondo J."/>
            <person name="Young S.K."/>
            <person name="Zeng Q."/>
            <person name="Gargeya S."/>
            <person name="Fitzgerald M."/>
            <person name="Abouelleil A."/>
            <person name="Alvarado L."/>
            <person name="Chapman S.B."/>
            <person name="Gainer-Dewar J."/>
            <person name="Goldberg J."/>
            <person name="Griggs A."/>
            <person name="Gujja S."/>
            <person name="Hansen M."/>
            <person name="Howarth C."/>
            <person name="Imamovic A."/>
            <person name="Ireland A."/>
            <person name="Larimer J."/>
            <person name="McCowan C."/>
            <person name="Murphy C."/>
            <person name="Pearson M."/>
            <person name="Poon T.W."/>
            <person name="Priest M."/>
            <person name="Roberts A."/>
            <person name="Saif S."/>
            <person name="Shea T."/>
            <person name="Sykes S."/>
            <person name="Wortman J."/>
            <person name="Nusbaum C."/>
            <person name="Birren B."/>
        </authorList>
    </citation>
    <scope>NUCLEOTIDE SEQUENCE [LARGE SCALE GENOMIC DNA]</scope>
    <source>
        <strain evidence="8">APO3</strain>
    </source>
</reference>
<dbReference type="OrthoDB" id="167398at2759"/>